<dbReference type="FunFam" id="3.20.20.100:FF:000002">
    <property type="entry name" value="2,5-diketo-D-gluconic acid reductase A"/>
    <property type="match status" value="1"/>
</dbReference>
<proteinExistence type="predicted"/>
<evidence type="ECO:0000256" key="1">
    <source>
        <dbReference type="ARBA" id="ARBA00023002"/>
    </source>
</evidence>
<gene>
    <name evidence="7" type="ORF">Daesc_004244</name>
</gene>
<sequence>MIFARNPTIATPFVAPLFTLLLSVVSVTAENHVSRVGDIPEIGLGTWLSDRKKVAHAVEYALDSGYNHIDAALIYRNEDQTGKGIALAGVNREDIWVTSKLWNEHHRPDQVEAAITKSISDLGVDYLDLYLMHWPVAFVPGEGTKIDEETSIFDTWRAMEDLVRANLTRTIGISNFAKKDVEDILDMCNICPYAHEFETHPYLQQQDFVDFHKEVGIKVIAYSPLANTNPTYHSGLKPILQDSFWKYMADKKEATVPQVVLAWGLQRGTVVIPKSVHEQYIKENLEALDIKLTEDDMKAIAEQDKKTRMNDPGKSWGVKLFADLDDPTDLDENAKGKEL</sequence>
<dbReference type="EMBL" id="JBANMG010000004">
    <property type="protein sequence ID" value="KAK6954277.1"/>
    <property type="molecule type" value="Genomic_DNA"/>
</dbReference>
<evidence type="ECO:0000256" key="4">
    <source>
        <dbReference type="PIRSR" id="PIRSR000097-3"/>
    </source>
</evidence>
<dbReference type="Proteomes" id="UP001369815">
    <property type="component" value="Unassembled WGS sequence"/>
</dbReference>
<evidence type="ECO:0000313" key="8">
    <source>
        <dbReference type="Proteomes" id="UP001369815"/>
    </source>
</evidence>
<dbReference type="GO" id="GO:0016616">
    <property type="term" value="F:oxidoreductase activity, acting on the CH-OH group of donors, NAD or NADP as acceptor"/>
    <property type="evidence" value="ECO:0007669"/>
    <property type="project" value="UniProtKB-ARBA"/>
</dbReference>
<keyword evidence="8" id="KW-1185">Reference proteome</keyword>
<dbReference type="PRINTS" id="PR00069">
    <property type="entry name" value="ALDKETRDTASE"/>
</dbReference>
<feature type="active site" description="Proton donor" evidence="2">
    <location>
        <position position="75"/>
    </location>
</feature>
<evidence type="ECO:0000256" key="2">
    <source>
        <dbReference type="PIRSR" id="PIRSR000097-1"/>
    </source>
</evidence>
<dbReference type="InterPro" id="IPR020471">
    <property type="entry name" value="AKR"/>
</dbReference>
<feature type="site" description="Lowers pKa of active site Tyr" evidence="4">
    <location>
        <position position="100"/>
    </location>
</feature>
<feature type="chain" id="PRO_5043993963" description="NADP-dependent oxidoreductase domain-containing protein" evidence="5">
    <location>
        <begin position="30"/>
        <end position="339"/>
    </location>
</feature>
<evidence type="ECO:0000256" key="3">
    <source>
        <dbReference type="PIRSR" id="PIRSR000097-2"/>
    </source>
</evidence>
<dbReference type="InterPro" id="IPR018170">
    <property type="entry name" value="Aldo/ket_reductase_CS"/>
</dbReference>
<reference evidence="7 8" key="1">
    <citation type="journal article" date="2024" name="Front Chem Biol">
        <title>Unveiling the potential of Daldinia eschscholtzii MFLUCC 19-0629 through bioactivity and bioinformatics studies for enhanced sustainable agriculture production.</title>
        <authorList>
            <person name="Brooks S."/>
            <person name="Weaver J.A."/>
            <person name="Klomchit A."/>
            <person name="Alharthi S.A."/>
            <person name="Onlamun T."/>
            <person name="Nurani R."/>
            <person name="Vong T.K."/>
            <person name="Alberti F."/>
            <person name="Greco C."/>
        </authorList>
    </citation>
    <scope>NUCLEOTIDE SEQUENCE [LARGE SCALE GENOMIC DNA]</scope>
    <source>
        <strain evidence="7">MFLUCC 19-0629</strain>
    </source>
</reference>
<dbReference type="Pfam" id="PF00248">
    <property type="entry name" value="Aldo_ket_red"/>
    <property type="match status" value="1"/>
</dbReference>
<dbReference type="Gene3D" id="3.20.20.100">
    <property type="entry name" value="NADP-dependent oxidoreductase domain"/>
    <property type="match status" value="1"/>
</dbReference>
<evidence type="ECO:0000259" key="6">
    <source>
        <dbReference type="Pfam" id="PF00248"/>
    </source>
</evidence>
<feature type="signal peptide" evidence="5">
    <location>
        <begin position="1"/>
        <end position="29"/>
    </location>
</feature>
<keyword evidence="5" id="KW-0732">Signal</keyword>
<keyword evidence="1" id="KW-0560">Oxidoreductase</keyword>
<feature type="binding site" evidence="3">
    <location>
        <position position="133"/>
    </location>
    <ligand>
        <name>substrate</name>
    </ligand>
</feature>
<dbReference type="PIRSF" id="PIRSF000097">
    <property type="entry name" value="AKR"/>
    <property type="match status" value="1"/>
</dbReference>
<accession>A0AAX6MPE8</accession>
<dbReference type="InterPro" id="IPR023210">
    <property type="entry name" value="NADP_OxRdtase_dom"/>
</dbReference>
<organism evidence="7 8">
    <name type="scientific">Daldinia eschscholtzii</name>
    <dbReference type="NCBI Taxonomy" id="292717"/>
    <lineage>
        <taxon>Eukaryota</taxon>
        <taxon>Fungi</taxon>
        <taxon>Dikarya</taxon>
        <taxon>Ascomycota</taxon>
        <taxon>Pezizomycotina</taxon>
        <taxon>Sordariomycetes</taxon>
        <taxon>Xylariomycetidae</taxon>
        <taxon>Xylariales</taxon>
        <taxon>Hypoxylaceae</taxon>
        <taxon>Daldinia</taxon>
    </lineage>
</organism>
<dbReference type="PROSITE" id="PS00062">
    <property type="entry name" value="ALDOKETO_REDUCTASE_2"/>
    <property type="match status" value="1"/>
</dbReference>
<dbReference type="AlphaFoldDB" id="A0AAX6MPE8"/>
<feature type="domain" description="NADP-dependent oxidoreductase" evidence="6">
    <location>
        <begin position="41"/>
        <end position="302"/>
    </location>
</feature>
<dbReference type="CDD" id="cd19071">
    <property type="entry name" value="AKR_AKR1-5-like"/>
    <property type="match status" value="1"/>
</dbReference>
<dbReference type="InterPro" id="IPR036812">
    <property type="entry name" value="NAD(P)_OxRdtase_dom_sf"/>
</dbReference>
<protein>
    <recommendedName>
        <fullName evidence="6">NADP-dependent oxidoreductase domain-containing protein</fullName>
    </recommendedName>
</protein>
<comment type="caution">
    <text evidence="7">The sequence shown here is derived from an EMBL/GenBank/DDBJ whole genome shotgun (WGS) entry which is preliminary data.</text>
</comment>
<name>A0AAX6MPE8_9PEZI</name>
<dbReference type="SUPFAM" id="SSF51430">
    <property type="entry name" value="NAD(P)-linked oxidoreductase"/>
    <property type="match status" value="1"/>
</dbReference>
<evidence type="ECO:0000256" key="5">
    <source>
        <dbReference type="SAM" id="SignalP"/>
    </source>
</evidence>
<dbReference type="PANTHER" id="PTHR11732">
    <property type="entry name" value="ALDO/KETO REDUCTASE"/>
    <property type="match status" value="1"/>
</dbReference>
<evidence type="ECO:0000313" key="7">
    <source>
        <dbReference type="EMBL" id="KAK6954277.1"/>
    </source>
</evidence>